<dbReference type="eggNOG" id="ENOG5030DMW">
    <property type="taxonomic scope" value="Bacteria"/>
</dbReference>
<dbReference type="OrthoDB" id="2907769at2"/>
<evidence type="ECO:0000313" key="2">
    <source>
        <dbReference type="Proteomes" id="UP000018896"/>
    </source>
</evidence>
<reference evidence="1 2" key="1">
    <citation type="journal article" date="2014" name="Genome Announc.">
        <title>Draft Genome Sequences of Three Alkaliphilic Bacillus Strains, Bacillus wakoensis JCM 9140T, Bacillus akibai JCM 9157T, and Bacillus hemicellulosilyticus JCM 9152T.</title>
        <authorList>
            <person name="Yuki M."/>
            <person name="Oshima K."/>
            <person name="Suda W."/>
            <person name="Oshida Y."/>
            <person name="Kitamura K."/>
            <person name="Iida T."/>
            <person name="Hattori M."/>
            <person name="Ohkuma M."/>
        </authorList>
    </citation>
    <scope>NUCLEOTIDE SEQUENCE [LARGE SCALE GENOMIC DNA]</scope>
    <source>
        <strain evidence="1 2">JCM 9157</strain>
    </source>
</reference>
<evidence type="ECO:0000313" key="1">
    <source>
        <dbReference type="EMBL" id="GAE36657.1"/>
    </source>
</evidence>
<evidence type="ECO:0008006" key="3">
    <source>
        <dbReference type="Google" id="ProtNLM"/>
    </source>
</evidence>
<protein>
    <recommendedName>
        <fullName evidence="3">Cell shape determination protein CcmA</fullName>
    </recommendedName>
</protein>
<comment type="caution">
    <text evidence="1">The sequence shown here is derived from an EMBL/GenBank/DDBJ whole genome shotgun (WGS) entry which is preliminary data.</text>
</comment>
<proteinExistence type="predicted"/>
<dbReference type="Proteomes" id="UP000018896">
    <property type="component" value="Unassembled WGS sequence"/>
</dbReference>
<accession>W4QXM5</accession>
<name>W4QXM5_HALA3</name>
<dbReference type="AlphaFoldDB" id="W4QXM5"/>
<dbReference type="RefSeq" id="WP_035666746.1">
    <property type="nucleotide sequence ID" value="NZ_BAUV01000039.1"/>
</dbReference>
<gene>
    <name evidence="1" type="ORF">JCM9157_3860</name>
</gene>
<organism evidence="1 2">
    <name type="scientific">Halalkalibacter akibai (strain ATCC 43226 / DSM 21942 / CIP 109018 / JCM 9157 / 1139)</name>
    <name type="common">Bacillus akibai</name>
    <dbReference type="NCBI Taxonomy" id="1236973"/>
    <lineage>
        <taxon>Bacteria</taxon>
        <taxon>Bacillati</taxon>
        <taxon>Bacillota</taxon>
        <taxon>Bacilli</taxon>
        <taxon>Bacillales</taxon>
        <taxon>Bacillaceae</taxon>
        <taxon>Halalkalibacter</taxon>
    </lineage>
</organism>
<sequence>MKLSFGKQTGEVIIEVDTKVMGEIDGNVFVLPGAKLELEAPVKGDVTLMKFSKASIRGQIGGNLYDEGAEIELLSTVSGNIINKE</sequence>
<keyword evidence="2" id="KW-1185">Reference proteome</keyword>
<dbReference type="EMBL" id="BAUV01000039">
    <property type="protein sequence ID" value="GAE36657.1"/>
    <property type="molecule type" value="Genomic_DNA"/>
</dbReference>